<protein>
    <recommendedName>
        <fullName evidence="10">Odorant receptor</fullName>
    </recommendedName>
</protein>
<feature type="transmembrane region" description="Helical" evidence="10">
    <location>
        <begin position="123"/>
        <end position="144"/>
    </location>
</feature>
<keyword evidence="3 10" id="KW-0716">Sensory transduction</keyword>
<comment type="subcellular location">
    <subcellularLocation>
        <location evidence="1 10">Cell membrane</location>
        <topology evidence="1 10">Multi-pass membrane protein</topology>
    </subcellularLocation>
</comment>
<feature type="transmembrane region" description="Helical" evidence="10">
    <location>
        <begin position="66"/>
        <end position="84"/>
    </location>
</feature>
<dbReference type="InterPro" id="IPR004117">
    <property type="entry name" value="7tm6_olfct_rcpt"/>
</dbReference>
<dbReference type="RefSeq" id="NP_001177559.1">
    <property type="nucleotide sequence ID" value="NM_001190630.1"/>
</dbReference>
<organism evidence="11 12">
    <name type="scientific">Nasonia vitripennis</name>
    <name type="common">Parasitic wasp</name>
    <dbReference type="NCBI Taxonomy" id="7425"/>
    <lineage>
        <taxon>Eukaryota</taxon>
        <taxon>Metazoa</taxon>
        <taxon>Ecdysozoa</taxon>
        <taxon>Arthropoda</taxon>
        <taxon>Hexapoda</taxon>
        <taxon>Insecta</taxon>
        <taxon>Pterygota</taxon>
        <taxon>Neoptera</taxon>
        <taxon>Endopterygota</taxon>
        <taxon>Hymenoptera</taxon>
        <taxon>Apocrita</taxon>
        <taxon>Proctotrupomorpha</taxon>
        <taxon>Chalcidoidea</taxon>
        <taxon>Pteromalidae</taxon>
        <taxon>Pteromalinae</taxon>
        <taxon>Nasonia</taxon>
    </lineage>
</organism>
<reference evidence="11" key="1">
    <citation type="submission" date="2021-01" db="UniProtKB">
        <authorList>
            <consortium name="EnsemblMetazoa"/>
        </authorList>
    </citation>
    <scope>IDENTIFICATION</scope>
</reference>
<dbReference type="Proteomes" id="UP000002358">
    <property type="component" value="Chromosome 1"/>
</dbReference>
<dbReference type="PANTHER" id="PTHR21137:SF35">
    <property type="entry name" value="ODORANT RECEPTOR 19A-RELATED"/>
    <property type="match status" value="1"/>
</dbReference>
<evidence type="ECO:0000313" key="11">
    <source>
        <dbReference type="EnsemblMetazoa" id="NP_001177559"/>
    </source>
</evidence>
<sequence>MDLFDGQYFKLNKIFLTICGLWPYQSKLRRRITFAMLASSTLLFIFTLVAGILSQSKFDFVNTEETFIFIFYCSAGLLKCTILYNQQNKIKKLYERIATDWKQLTDTSERDILRSFLLEGRKLNFIIMISCSSAFIIYSCVDLLPRILKEKSEYHRPHSFPYYFRPMVINEKLYDLQVAVHITVIVFYAGFAYMSAIATYISSVKHVCALYEIARYRLQNAVSYDKSNNSLLELVEDTSIVPKLVKVIDMHAQALRGIQIIEKVFSADFFVLEASSLTALATDVYELKYCRANVRTFIRAKLLTPIVIIYLFFVNCSGEQVIQACNDMRITAYYIDWYRTSSRARVFVLMIMRRTLNPKYLTAGTIVMIISIENFAAIITTAWSIGTILLTT</sequence>
<dbReference type="GO" id="GO:0007165">
    <property type="term" value="P:signal transduction"/>
    <property type="evidence" value="ECO:0007669"/>
    <property type="project" value="UniProtKB-KW"/>
</dbReference>
<evidence type="ECO:0000256" key="8">
    <source>
        <dbReference type="ARBA" id="ARBA00023170"/>
    </source>
</evidence>
<keyword evidence="7 10" id="KW-0472">Membrane</keyword>
<dbReference type="PANTHER" id="PTHR21137">
    <property type="entry name" value="ODORANT RECEPTOR"/>
    <property type="match status" value="1"/>
</dbReference>
<evidence type="ECO:0000256" key="1">
    <source>
        <dbReference type="ARBA" id="ARBA00004651"/>
    </source>
</evidence>
<dbReference type="CTD" id="100463126"/>
<dbReference type="AlphaFoldDB" id="A0A7M6UMR4"/>
<dbReference type="InParanoid" id="A0A7M6UMR4"/>
<name>A0A7M6UMR4_NASVI</name>
<evidence type="ECO:0000256" key="2">
    <source>
        <dbReference type="ARBA" id="ARBA00022475"/>
    </source>
</evidence>
<dbReference type="GO" id="GO:0004984">
    <property type="term" value="F:olfactory receptor activity"/>
    <property type="evidence" value="ECO:0007669"/>
    <property type="project" value="InterPro"/>
</dbReference>
<feature type="transmembrane region" description="Helical" evidence="10">
    <location>
        <begin position="178"/>
        <end position="201"/>
    </location>
</feature>
<proteinExistence type="inferred from homology"/>
<keyword evidence="6 10" id="KW-1133">Transmembrane helix</keyword>
<feature type="transmembrane region" description="Helical" evidence="10">
    <location>
        <begin position="32"/>
        <end position="54"/>
    </location>
</feature>
<feature type="transmembrane region" description="Helical" evidence="10">
    <location>
        <begin position="360"/>
        <end position="385"/>
    </location>
</feature>
<comment type="similarity">
    <text evidence="10">Belongs to the insect chemoreceptor superfamily. Heteromeric odorant receptor channel (TC 1.A.69) family.</text>
</comment>
<evidence type="ECO:0000256" key="7">
    <source>
        <dbReference type="ARBA" id="ARBA00023136"/>
    </source>
</evidence>
<dbReference type="EnsemblMetazoa" id="NM_001190630">
    <property type="protein sequence ID" value="NP_001177559"/>
    <property type="gene ID" value="GeneID_100463126"/>
</dbReference>
<keyword evidence="12" id="KW-1185">Reference proteome</keyword>
<evidence type="ECO:0000256" key="10">
    <source>
        <dbReference type="RuleBase" id="RU351113"/>
    </source>
</evidence>
<evidence type="ECO:0000256" key="5">
    <source>
        <dbReference type="ARBA" id="ARBA00022725"/>
    </source>
</evidence>
<evidence type="ECO:0000256" key="6">
    <source>
        <dbReference type="ARBA" id="ARBA00022989"/>
    </source>
</evidence>
<dbReference type="GO" id="GO:0005549">
    <property type="term" value="F:odorant binding"/>
    <property type="evidence" value="ECO:0007669"/>
    <property type="project" value="InterPro"/>
</dbReference>
<accession>A0A7M6UMR4</accession>
<evidence type="ECO:0000256" key="9">
    <source>
        <dbReference type="ARBA" id="ARBA00023224"/>
    </source>
</evidence>
<dbReference type="KEGG" id="nvi:100463126"/>
<evidence type="ECO:0000313" key="12">
    <source>
        <dbReference type="Proteomes" id="UP000002358"/>
    </source>
</evidence>
<keyword evidence="8 10" id="KW-0675">Receptor</keyword>
<keyword evidence="9 10" id="KW-0807">Transducer</keyword>
<evidence type="ECO:0000256" key="4">
    <source>
        <dbReference type="ARBA" id="ARBA00022692"/>
    </source>
</evidence>
<comment type="caution">
    <text evidence="10">Lacks conserved residue(s) required for the propagation of feature annotation.</text>
</comment>
<keyword evidence="4 10" id="KW-0812">Transmembrane</keyword>
<evidence type="ECO:0000256" key="3">
    <source>
        <dbReference type="ARBA" id="ARBA00022606"/>
    </source>
</evidence>
<keyword evidence="5 10" id="KW-0552">Olfaction</keyword>
<dbReference type="GO" id="GO:0005886">
    <property type="term" value="C:plasma membrane"/>
    <property type="evidence" value="ECO:0007669"/>
    <property type="project" value="UniProtKB-SubCell"/>
</dbReference>
<dbReference type="GeneID" id="100463126"/>
<dbReference type="SMR" id="A0A7M6UMR4"/>
<dbReference type="Pfam" id="PF02949">
    <property type="entry name" value="7tm_6"/>
    <property type="match status" value="1"/>
</dbReference>
<keyword evidence="2" id="KW-1003">Cell membrane</keyword>